<dbReference type="RefSeq" id="WP_121160665.1">
    <property type="nucleotide sequence ID" value="NZ_RBKT01000001.1"/>
</dbReference>
<reference evidence="1 2" key="1">
    <citation type="submission" date="2018-10" db="EMBL/GenBank/DDBJ databases">
        <title>Sequencing the genomes of 1000 actinobacteria strains.</title>
        <authorList>
            <person name="Klenk H.-P."/>
        </authorList>
    </citation>
    <scope>NUCLEOTIDE SEQUENCE [LARGE SCALE GENOMIC DNA]</scope>
    <source>
        <strain evidence="1 2">DSM 45175</strain>
    </source>
</reference>
<dbReference type="EMBL" id="RBKT01000001">
    <property type="protein sequence ID" value="RKR92712.1"/>
    <property type="molecule type" value="Genomic_DNA"/>
</dbReference>
<dbReference type="AlphaFoldDB" id="A0A495JWI0"/>
<keyword evidence="2" id="KW-1185">Reference proteome</keyword>
<name>A0A495JWI0_9ACTN</name>
<evidence type="ECO:0000313" key="1">
    <source>
        <dbReference type="EMBL" id="RKR92712.1"/>
    </source>
</evidence>
<sequence length="120" mass="13494">MTDTDRPMTFIERQKEAALDELRERGEERRRIAEIVLGKNRGRDQVTEVINLSGDYLVEVATRDSGVYWASLVGGKRTGQFHVRQEDAILHLIAARYDPNPNTNTSAAFYAGRVLGVSTD</sequence>
<organism evidence="1 2">
    <name type="scientific">Micromonospora pisi</name>
    <dbReference type="NCBI Taxonomy" id="589240"/>
    <lineage>
        <taxon>Bacteria</taxon>
        <taxon>Bacillati</taxon>
        <taxon>Actinomycetota</taxon>
        <taxon>Actinomycetes</taxon>
        <taxon>Micromonosporales</taxon>
        <taxon>Micromonosporaceae</taxon>
        <taxon>Micromonospora</taxon>
    </lineage>
</organism>
<accession>A0A495JWI0</accession>
<protein>
    <submittedName>
        <fullName evidence="1">Uncharacterized protein</fullName>
    </submittedName>
</protein>
<proteinExistence type="predicted"/>
<comment type="caution">
    <text evidence="1">The sequence shown here is derived from an EMBL/GenBank/DDBJ whole genome shotgun (WGS) entry which is preliminary data.</text>
</comment>
<dbReference type="OrthoDB" id="9931827at2"/>
<evidence type="ECO:0000313" key="2">
    <source>
        <dbReference type="Proteomes" id="UP000277671"/>
    </source>
</evidence>
<dbReference type="Proteomes" id="UP000277671">
    <property type="component" value="Unassembled WGS sequence"/>
</dbReference>
<gene>
    <name evidence="1" type="ORF">BDK92_7190</name>
</gene>